<sequence>MVQTCLDFVIPEKRACLCLPLNHKSTGESQYSTKPFEPTLSVDLCGTAGLTPPTTPPHKPVEDELFKPTDATKTTTTTSAGTGSDGGGGGGGAETP</sequence>
<evidence type="ECO:0000256" key="5">
    <source>
        <dbReference type="ARBA" id="ARBA00023163"/>
    </source>
</evidence>
<dbReference type="GO" id="GO:0005634">
    <property type="term" value="C:nucleus"/>
    <property type="evidence" value="ECO:0007669"/>
    <property type="project" value="UniProtKB-SubCell"/>
</dbReference>
<evidence type="ECO:0000256" key="4">
    <source>
        <dbReference type="ARBA" id="ARBA00023015"/>
    </source>
</evidence>
<organism evidence="8 9">
    <name type="scientific">Mugilogobius chulae</name>
    <name type="common">yellowstripe goby</name>
    <dbReference type="NCBI Taxonomy" id="88201"/>
    <lineage>
        <taxon>Eukaryota</taxon>
        <taxon>Metazoa</taxon>
        <taxon>Chordata</taxon>
        <taxon>Craniata</taxon>
        <taxon>Vertebrata</taxon>
        <taxon>Euteleostomi</taxon>
        <taxon>Actinopterygii</taxon>
        <taxon>Neopterygii</taxon>
        <taxon>Teleostei</taxon>
        <taxon>Neoteleostei</taxon>
        <taxon>Acanthomorphata</taxon>
        <taxon>Gobiaria</taxon>
        <taxon>Gobiiformes</taxon>
        <taxon>Gobioidei</taxon>
        <taxon>Gobiidae</taxon>
        <taxon>Gobionellinae</taxon>
        <taxon>Mugilogobius</taxon>
    </lineage>
</organism>
<accession>A0AAW0PJZ9</accession>
<evidence type="ECO:0000256" key="6">
    <source>
        <dbReference type="ARBA" id="ARBA00023242"/>
    </source>
</evidence>
<evidence type="ECO:0000256" key="2">
    <source>
        <dbReference type="ARBA" id="ARBA00022553"/>
    </source>
</evidence>
<keyword evidence="9" id="KW-1185">Reference proteome</keyword>
<dbReference type="EMBL" id="JBBPFD010000006">
    <property type="protein sequence ID" value="KAK7922363.1"/>
    <property type="molecule type" value="Genomic_DNA"/>
</dbReference>
<keyword evidence="2" id="KW-0597">Phosphoprotein</keyword>
<keyword evidence="6" id="KW-0539">Nucleus</keyword>
<feature type="compositionally biased region" description="Low complexity" evidence="7">
    <location>
        <begin position="69"/>
        <end position="82"/>
    </location>
</feature>
<dbReference type="GO" id="GO:0003723">
    <property type="term" value="F:RNA binding"/>
    <property type="evidence" value="ECO:0007669"/>
    <property type="project" value="UniProtKB-KW"/>
</dbReference>
<reference evidence="9" key="1">
    <citation type="submission" date="2024-04" db="EMBL/GenBank/DDBJ databases">
        <title>Salinicola lusitanus LLJ914,a marine bacterium isolated from the Okinawa Trough.</title>
        <authorList>
            <person name="Li J."/>
        </authorList>
    </citation>
    <scope>NUCLEOTIDE SEQUENCE [LARGE SCALE GENOMIC DNA]</scope>
</reference>
<keyword evidence="3" id="KW-0694">RNA-binding</keyword>
<dbReference type="GO" id="GO:0003712">
    <property type="term" value="F:transcription coregulator activity"/>
    <property type="evidence" value="ECO:0007669"/>
    <property type="project" value="InterPro"/>
</dbReference>
<dbReference type="InterPro" id="IPR034605">
    <property type="entry name" value="PGC-1"/>
</dbReference>
<evidence type="ECO:0000313" key="8">
    <source>
        <dbReference type="EMBL" id="KAK7922363.1"/>
    </source>
</evidence>
<evidence type="ECO:0000256" key="7">
    <source>
        <dbReference type="SAM" id="MobiDB-lite"/>
    </source>
</evidence>
<dbReference type="PANTHER" id="PTHR15528:SF12">
    <property type="entry name" value="PEROXISOME PROLIFERATOR-ACTIVATED RECEPTOR GAMMA COACTIVATOR 1-BETA"/>
    <property type="match status" value="1"/>
</dbReference>
<protein>
    <submittedName>
        <fullName evidence="8">Uncharacterized protein</fullName>
    </submittedName>
</protein>
<name>A0AAW0PJZ9_9GOBI</name>
<evidence type="ECO:0000256" key="3">
    <source>
        <dbReference type="ARBA" id="ARBA00022884"/>
    </source>
</evidence>
<keyword evidence="5" id="KW-0804">Transcription</keyword>
<dbReference type="GO" id="GO:0045944">
    <property type="term" value="P:positive regulation of transcription by RNA polymerase II"/>
    <property type="evidence" value="ECO:0007669"/>
    <property type="project" value="TreeGrafter"/>
</dbReference>
<proteinExistence type="predicted"/>
<comment type="caution">
    <text evidence="8">The sequence shown here is derived from an EMBL/GenBank/DDBJ whole genome shotgun (WGS) entry which is preliminary data.</text>
</comment>
<evidence type="ECO:0000256" key="1">
    <source>
        <dbReference type="ARBA" id="ARBA00004123"/>
    </source>
</evidence>
<feature type="region of interest" description="Disordered" evidence="7">
    <location>
        <begin position="45"/>
        <end position="96"/>
    </location>
</feature>
<dbReference type="Proteomes" id="UP001460270">
    <property type="component" value="Unassembled WGS sequence"/>
</dbReference>
<comment type="subcellular location">
    <subcellularLocation>
        <location evidence="1">Nucleus</location>
    </subcellularLocation>
</comment>
<keyword evidence="4" id="KW-0805">Transcription regulation</keyword>
<evidence type="ECO:0000313" key="9">
    <source>
        <dbReference type="Proteomes" id="UP001460270"/>
    </source>
</evidence>
<dbReference type="AlphaFoldDB" id="A0AAW0PJZ9"/>
<feature type="compositionally biased region" description="Gly residues" evidence="7">
    <location>
        <begin position="83"/>
        <end position="96"/>
    </location>
</feature>
<gene>
    <name evidence="8" type="ORF">WMY93_009265</name>
</gene>
<dbReference type="PANTHER" id="PTHR15528">
    <property type="entry name" value="PEROXISOME PROLIFERATOR ACTIVATED RECEPTOR GAMMA COACTIVATOR 1 PGC-1 -RELATED"/>
    <property type="match status" value="1"/>
</dbReference>